<accession>A0A834Y5B9</accession>
<dbReference type="PANTHER" id="PTHR44252:SF3">
    <property type="entry name" value="D-ERYTHRULOSE REDUCTASE-RELATED"/>
    <property type="match status" value="1"/>
</dbReference>
<dbReference type="Proteomes" id="UP000639338">
    <property type="component" value="Unassembled WGS sequence"/>
</dbReference>
<protein>
    <recommendedName>
        <fullName evidence="8">L-xylulose reductase</fullName>
    </recommendedName>
</protein>
<dbReference type="OrthoDB" id="1393670at2759"/>
<dbReference type="InterPro" id="IPR051737">
    <property type="entry name" value="L-xylulose/Carbonyl_redctase"/>
</dbReference>
<name>A0A834Y5B9_APHGI</name>
<dbReference type="FunFam" id="3.40.50.720:FF:000214">
    <property type="entry name" value="L-xylulose reductase"/>
    <property type="match status" value="1"/>
</dbReference>
<dbReference type="Gene3D" id="3.40.50.720">
    <property type="entry name" value="NAD(P)-binding Rossmann-like Domain"/>
    <property type="match status" value="1"/>
</dbReference>
<evidence type="ECO:0000313" key="6">
    <source>
        <dbReference type="EMBL" id="KAF7997418.1"/>
    </source>
</evidence>
<dbReference type="PANTHER" id="PTHR44252">
    <property type="entry name" value="D-ERYTHRULOSE REDUCTASE"/>
    <property type="match status" value="1"/>
</dbReference>
<evidence type="ECO:0000256" key="3">
    <source>
        <dbReference type="ARBA" id="ARBA00022857"/>
    </source>
</evidence>
<evidence type="ECO:0008006" key="8">
    <source>
        <dbReference type="Google" id="ProtNLM"/>
    </source>
</evidence>
<dbReference type="GO" id="GO:0004090">
    <property type="term" value="F:carbonyl reductase (NADPH) activity"/>
    <property type="evidence" value="ECO:0007669"/>
    <property type="project" value="TreeGrafter"/>
</dbReference>
<comment type="caution">
    <text evidence="6">The sequence shown here is derived from an EMBL/GenBank/DDBJ whole genome shotgun (WGS) entry which is preliminary data.</text>
</comment>
<sequence>MNICFEGKRILVTGAGQGIGRDLALRLAKYKGKVFALSKRLEFLKTLKNEDSTIEIISVDLVDWNTTRTAIEKILPIDMLVNNAGVACLGPFLKLSEKQFDLTMNVNVKAIFNISQIISGDMIERKIHGSIVNVSSQASVAALKDHSIYCASKGAVDMLTKSMALELGVYNIRVNSVNPTVVMTAMGRLGWDDPKKSQSMLDKIPLGRFAEVDEVVDAIVYLLSDRSSMITGVALPVDGGFLAT</sequence>
<dbReference type="GO" id="GO:0005997">
    <property type="term" value="P:xylulose metabolic process"/>
    <property type="evidence" value="ECO:0007669"/>
    <property type="project" value="TreeGrafter"/>
</dbReference>
<evidence type="ECO:0000256" key="5">
    <source>
        <dbReference type="RuleBase" id="RU000363"/>
    </source>
</evidence>
<dbReference type="AlphaFoldDB" id="A0A834Y5B9"/>
<reference evidence="6 7" key="1">
    <citation type="submission" date="2020-08" db="EMBL/GenBank/DDBJ databases">
        <title>Aphidius gifuensis genome sequencing and assembly.</title>
        <authorList>
            <person name="Du Z."/>
        </authorList>
    </citation>
    <scope>NUCLEOTIDE SEQUENCE [LARGE SCALE GENOMIC DNA]</scope>
    <source>
        <strain evidence="6">YNYX2018</strain>
        <tissue evidence="6">Adults</tissue>
    </source>
</reference>
<dbReference type="SUPFAM" id="SSF51735">
    <property type="entry name" value="NAD(P)-binding Rossmann-fold domains"/>
    <property type="match status" value="1"/>
</dbReference>
<evidence type="ECO:0000313" key="7">
    <source>
        <dbReference type="Proteomes" id="UP000639338"/>
    </source>
</evidence>
<dbReference type="InterPro" id="IPR036291">
    <property type="entry name" value="NAD(P)-bd_dom_sf"/>
</dbReference>
<dbReference type="InterPro" id="IPR002347">
    <property type="entry name" value="SDR_fam"/>
</dbReference>
<evidence type="ECO:0000256" key="1">
    <source>
        <dbReference type="ARBA" id="ARBA00006484"/>
    </source>
</evidence>
<evidence type="ECO:0000256" key="4">
    <source>
        <dbReference type="ARBA" id="ARBA00023002"/>
    </source>
</evidence>
<keyword evidence="4" id="KW-0560">Oxidoreductase</keyword>
<dbReference type="GO" id="GO:0006006">
    <property type="term" value="P:glucose metabolic process"/>
    <property type="evidence" value="ECO:0007669"/>
    <property type="project" value="TreeGrafter"/>
</dbReference>
<dbReference type="InterPro" id="IPR020904">
    <property type="entry name" value="Sc_DH/Rdtase_CS"/>
</dbReference>
<evidence type="ECO:0000256" key="2">
    <source>
        <dbReference type="ARBA" id="ARBA00011881"/>
    </source>
</evidence>
<dbReference type="Pfam" id="PF00106">
    <property type="entry name" value="adh_short"/>
    <property type="match status" value="1"/>
</dbReference>
<dbReference type="PRINTS" id="PR00081">
    <property type="entry name" value="GDHRDH"/>
</dbReference>
<organism evidence="6 7">
    <name type="scientific">Aphidius gifuensis</name>
    <name type="common">Parasitoid wasp</name>
    <dbReference type="NCBI Taxonomy" id="684658"/>
    <lineage>
        <taxon>Eukaryota</taxon>
        <taxon>Metazoa</taxon>
        <taxon>Ecdysozoa</taxon>
        <taxon>Arthropoda</taxon>
        <taxon>Hexapoda</taxon>
        <taxon>Insecta</taxon>
        <taxon>Pterygota</taxon>
        <taxon>Neoptera</taxon>
        <taxon>Endopterygota</taxon>
        <taxon>Hymenoptera</taxon>
        <taxon>Apocrita</taxon>
        <taxon>Ichneumonoidea</taxon>
        <taxon>Braconidae</taxon>
        <taxon>Aphidiinae</taxon>
        <taxon>Aphidius</taxon>
    </lineage>
</organism>
<gene>
    <name evidence="6" type="ORF">HCN44_005989</name>
</gene>
<dbReference type="PRINTS" id="PR00080">
    <property type="entry name" value="SDRFAMILY"/>
</dbReference>
<proteinExistence type="inferred from homology"/>
<comment type="similarity">
    <text evidence="1 5">Belongs to the short-chain dehydrogenases/reductases (SDR) family.</text>
</comment>
<dbReference type="GO" id="GO:0050038">
    <property type="term" value="F:L-xylulose reductase (NADPH) activity"/>
    <property type="evidence" value="ECO:0007669"/>
    <property type="project" value="TreeGrafter"/>
</dbReference>
<dbReference type="EMBL" id="JACMRX010000001">
    <property type="protein sequence ID" value="KAF7997418.1"/>
    <property type="molecule type" value="Genomic_DNA"/>
</dbReference>
<comment type="subunit">
    <text evidence="2">Homotetramer.</text>
</comment>
<keyword evidence="3" id="KW-0521">NADP</keyword>
<keyword evidence="7" id="KW-1185">Reference proteome</keyword>
<dbReference type="PROSITE" id="PS00061">
    <property type="entry name" value="ADH_SHORT"/>
    <property type="match status" value="1"/>
</dbReference>